<protein>
    <recommendedName>
        <fullName evidence="6">peptidylprolyl isomerase</fullName>
        <ecNumber evidence="6">5.2.1.8</ecNumber>
    </recommendedName>
</protein>
<comment type="function">
    <text evidence="2">PPIases accelerate the folding of proteins. It catalyzes the cis-trans isomerization of proline imidic peptide bonds in oligopeptides.</text>
</comment>
<evidence type="ECO:0000313" key="8">
    <source>
        <dbReference type="EMBL" id="RKU45085.1"/>
    </source>
</evidence>
<dbReference type="STRING" id="177199.A0A420YB12"/>
<keyword evidence="4 6" id="KW-0413">Isomerase</keyword>
<proteinExistence type="inferred from homology"/>
<evidence type="ECO:0000256" key="4">
    <source>
        <dbReference type="ARBA" id="ARBA00023235"/>
    </source>
</evidence>
<evidence type="ECO:0000256" key="1">
    <source>
        <dbReference type="ARBA" id="ARBA00000971"/>
    </source>
</evidence>
<dbReference type="EC" id="5.2.1.8" evidence="6"/>
<dbReference type="GO" id="GO:0003755">
    <property type="term" value="F:peptidyl-prolyl cis-trans isomerase activity"/>
    <property type="evidence" value="ECO:0007669"/>
    <property type="project" value="UniProtKB-KW"/>
</dbReference>
<dbReference type="PANTHER" id="PTHR10516:SF447">
    <property type="entry name" value="FK506-BINDING PROTEIN 1B"/>
    <property type="match status" value="1"/>
</dbReference>
<dbReference type="InterPro" id="IPR046357">
    <property type="entry name" value="PPIase_dom_sf"/>
</dbReference>
<gene>
    <name evidence="8" type="primary">FPR1</name>
    <name evidence="8" type="ORF">DL546_007818</name>
</gene>
<dbReference type="InterPro" id="IPR001179">
    <property type="entry name" value="PPIase_FKBP_dom"/>
</dbReference>
<evidence type="ECO:0000256" key="2">
    <source>
        <dbReference type="ARBA" id="ARBA00002388"/>
    </source>
</evidence>
<keyword evidence="9" id="KW-1185">Reference proteome</keyword>
<dbReference type="Pfam" id="PF00254">
    <property type="entry name" value="FKBP_C"/>
    <property type="match status" value="1"/>
</dbReference>
<evidence type="ECO:0000313" key="9">
    <source>
        <dbReference type="Proteomes" id="UP000275385"/>
    </source>
</evidence>
<evidence type="ECO:0000256" key="3">
    <source>
        <dbReference type="ARBA" id="ARBA00023110"/>
    </source>
</evidence>
<comment type="similarity">
    <text evidence="5">Belongs to the FKBP-type PPIase family. FKBP1 subfamily.</text>
</comment>
<name>A0A420YB12_9PEZI</name>
<accession>A0A420YB12</accession>
<evidence type="ECO:0000256" key="6">
    <source>
        <dbReference type="PROSITE-ProRule" id="PRU00277"/>
    </source>
</evidence>
<comment type="caution">
    <text evidence="8">The sequence shown here is derived from an EMBL/GenBank/DDBJ whole genome shotgun (WGS) entry which is preliminary data.</text>
</comment>
<organism evidence="8 9">
    <name type="scientific">Coniochaeta pulveracea</name>
    <dbReference type="NCBI Taxonomy" id="177199"/>
    <lineage>
        <taxon>Eukaryota</taxon>
        <taxon>Fungi</taxon>
        <taxon>Dikarya</taxon>
        <taxon>Ascomycota</taxon>
        <taxon>Pezizomycotina</taxon>
        <taxon>Sordariomycetes</taxon>
        <taxon>Sordariomycetidae</taxon>
        <taxon>Coniochaetales</taxon>
        <taxon>Coniochaetaceae</taxon>
        <taxon>Coniochaeta</taxon>
    </lineage>
</organism>
<dbReference type="InterPro" id="IPR050689">
    <property type="entry name" value="FKBP-type_PPIase"/>
</dbReference>
<feature type="domain" description="PPIase FKBP-type" evidence="7">
    <location>
        <begin position="55"/>
        <end position="149"/>
    </location>
</feature>
<dbReference type="GO" id="GO:0005737">
    <property type="term" value="C:cytoplasm"/>
    <property type="evidence" value="ECO:0007669"/>
    <property type="project" value="TreeGrafter"/>
</dbReference>
<reference evidence="8 9" key="1">
    <citation type="submission" date="2018-08" db="EMBL/GenBank/DDBJ databases">
        <title>Draft genome of the lignicolous fungus Coniochaeta pulveracea.</title>
        <authorList>
            <person name="Borstlap C.J."/>
            <person name="De Witt R.N."/>
            <person name="Botha A."/>
            <person name="Volschenk H."/>
        </authorList>
    </citation>
    <scope>NUCLEOTIDE SEQUENCE [LARGE SCALE GENOMIC DNA]</scope>
    <source>
        <strain evidence="8 9">CAB683</strain>
    </source>
</reference>
<dbReference type="SUPFAM" id="SSF54534">
    <property type="entry name" value="FKBP-like"/>
    <property type="match status" value="1"/>
</dbReference>
<dbReference type="Proteomes" id="UP000275385">
    <property type="component" value="Unassembled WGS sequence"/>
</dbReference>
<sequence>MLNSLINSTRHSSRAFASIPAALTTRTRYFSTSPIAMGVTKIVHQEGSGPQPTKGQTVTIEYTGYLKDTSKPDNKGKQFDSSVGRGDFQTKIGVGQVIRGWDEGVVNMKVGEKATLDITSDYAYGERGFTGHIPPNADLLFDVHLKNVR</sequence>
<dbReference type="FunFam" id="3.10.50.40:FF:000050">
    <property type="entry name" value="Peptidylprolyl isomerase"/>
    <property type="match status" value="1"/>
</dbReference>
<dbReference type="EMBL" id="QVQW01000024">
    <property type="protein sequence ID" value="RKU45085.1"/>
    <property type="molecule type" value="Genomic_DNA"/>
</dbReference>
<dbReference type="PROSITE" id="PS50059">
    <property type="entry name" value="FKBP_PPIASE"/>
    <property type="match status" value="1"/>
</dbReference>
<dbReference type="PANTHER" id="PTHR10516">
    <property type="entry name" value="PEPTIDYL-PROLYL CIS-TRANS ISOMERASE"/>
    <property type="match status" value="1"/>
</dbReference>
<comment type="catalytic activity">
    <reaction evidence="1 6">
        <text>[protein]-peptidylproline (omega=180) = [protein]-peptidylproline (omega=0)</text>
        <dbReference type="Rhea" id="RHEA:16237"/>
        <dbReference type="Rhea" id="RHEA-COMP:10747"/>
        <dbReference type="Rhea" id="RHEA-COMP:10748"/>
        <dbReference type="ChEBI" id="CHEBI:83833"/>
        <dbReference type="ChEBI" id="CHEBI:83834"/>
        <dbReference type="EC" id="5.2.1.8"/>
    </reaction>
</comment>
<keyword evidence="3 6" id="KW-0697">Rotamase</keyword>
<evidence type="ECO:0000259" key="7">
    <source>
        <dbReference type="PROSITE" id="PS50059"/>
    </source>
</evidence>
<dbReference type="OrthoDB" id="1902587at2759"/>
<evidence type="ECO:0000256" key="5">
    <source>
        <dbReference type="ARBA" id="ARBA00038106"/>
    </source>
</evidence>
<dbReference type="AlphaFoldDB" id="A0A420YB12"/>
<dbReference type="Gene3D" id="3.10.50.40">
    <property type="match status" value="1"/>
</dbReference>